<dbReference type="PANTHER" id="PTHR10782">
    <property type="entry name" value="ZINC FINGER MIZ DOMAIN-CONTAINING PROTEIN"/>
    <property type="match status" value="1"/>
</dbReference>
<dbReference type="GeneID" id="94840472"/>
<feature type="domain" description="SP-RING-type" evidence="5">
    <location>
        <begin position="233"/>
        <end position="277"/>
    </location>
</feature>
<keyword evidence="7" id="KW-1185">Reference proteome</keyword>
<dbReference type="GO" id="GO:0061665">
    <property type="term" value="F:SUMO ligase activity"/>
    <property type="evidence" value="ECO:0007669"/>
    <property type="project" value="TreeGrafter"/>
</dbReference>
<dbReference type="InterPro" id="IPR013083">
    <property type="entry name" value="Znf_RING/FYVE/PHD"/>
</dbReference>
<evidence type="ECO:0000256" key="1">
    <source>
        <dbReference type="ARBA" id="ARBA00022723"/>
    </source>
</evidence>
<reference evidence="6" key="1">
    <citation type="submission" date="2016-10" db="EMBL/GenBank/DDBJ databases">
        <authorList>
            <person name="Benchimol M."/>
            <person name="Almeida L.G."/>
            <person name="Vasconcelos A.T."/>
            <person name="Perreira-Neves A."/>
            <person name="Rosa I.A."/>
            <person name="Tasca T."/>
            <person name="Bogo M.R."/>
            <person name="de Souza W."/>
        </authorList>
    </citation>
    <scope>NUCLEOTIDE SEQUENCE [LARGE SCALE GENOMIC DNA]</scope>
    <source>
        <strain evidence="6">K</strain>
    </source>
</reference>
<feature type="region of interest" description="Disordered" evidence="4">
    <location>
        <begin position="1"/>
        <end position="26"/>
    </location>
</feature>
<sequence>MSSPIQTVNNPIRGPRGGAHPRPKPILRNVRLDLPSNANKNDNMRMNLNFGMFNMMNTINISTIHGRSLPTNSMNLMTSQSLSPRYNDEKTSEIQLFSPSIFIEFVNEPNPVFIFNVLIPSSAQSFMALNPIHLNNPCLLCYFLATDMTSQFPVHVLINQMHIRHICGDGIPINITNILNPFGHENWIVVDSSSFTHPFFVIGVWGQQKTMNQILKEIASSNYFVAPPNLDICPISKSIVEIPARGIHCTHRENFDASSFIAVSQAIGLWQCPICHQNLPMNELLVDLSRFHIQEYDPSTFDGTETLSDGFQANFGDDFFDM</sequence>
<dbReference type="Proteomes" id="UP000179807">
    <property type="component" value="Unassembled WGS sequence"/>
</dbReference>
<evidence type="ECO:0000256" key="4">
    <source>
        <dbReference type="SAM" id="MobiDB-lite"/>
    </source>
</evidence>
<organism evidence="6 7">
    <name type="scientific">Tritrichomonas foetus</name>
    <dbReference type="NCBI Taxonomy" id="1144522"/>
    <lineage>
        <taxon>Eukaryota</taxon>
        <taxon>Metamonada</taxon>
        <taxon>Parabasalia</taxon>
        <taxon>Tritrichomonadida</taxon>
        <taxon>Tritrichomonadidae</taxon>
        <taxon>Tritrichomonas</taxon>
    </lineage>
</organism>
<dbReference type="CDD" id="cd16650">
    <property type="entry name" value="SP-RING_PIAS-like"/>
    <property type="match status" value="1"/>
</dbReference>
<dbReference type="GO" id="GO:0008270">
    <property type="term" value="F:zinc ion binding"/>
    <property type="evidence" value="ECO:0007669"/>
    <property type="project" value="UniProtKB-KW"/>
</dbReference>
<dbReference type="InterPro" id="IPR004181">
    <property type="entry name" value="Znf_MIZ"/>
</dbReference>
<feature type="compositionally biased region" description="Polar residues" evidence="4">
    <location>
        <begin position="1"/>
        <end position="10"/>
    </location>
</feature>
<dbReference type="RefSeq" id="XP_068357783.1">
    <property type="nucleotide sequence ID" value="XM_068505768.1"/>
</dbReference>
<evidence type="ECO:0000313" key="6">
    <source>
        <dbReference type="EMBL" id="OHT04647.1"/>
    </source>
</evidence>
<dbReference type="Gene3D" id="3.30.40.10">
    <property type="entry name" value="Zinc/RING finger domain, C3HC4 (zinc finger)"/>
    <property type="match status" value="1"/>
</dbReference>
<accession>A0A1J4JZQ4</accession>
<keyword evidence="1" id="KW-0479">Metal-binding</keyword>
<evidence type="ECO:0000313" key="7">
    <source>
        <dbReference type="Proteomes" id="UP000179807"/>
    </source>
</evidence>
<gene>
    <name evidence="6" type="ORF">TRFO_27785</name>
</gene>
<dbReference type="AlphaFoldDB" id="A0A1J4JZQ4"/>
<comment type="caution">
    <text evidence="6">The sequence shown here is derived from an EMBL/GenBank/DDBJ whole genome shotgun (WGS) entry which is preliminary data.</text>
</comment>
<keyword evidence="2" id="KW-0863">Zinc-finger</keyword>
<evidence type="ECO:0000256" key="2">
    <source>
        <dbReference type="ARBA" id="ARBA00022771"/>
    </source>
</evidence>
<dbReference type="PANTHER" id="PTHR10782:SF4">
    <property type="entry name" value="TONALLI, ISOFORM E"/>
    <property type="match status" value="1"/>
</dbReference>
<evidence type="ECO:0000256" key="3">
    <source>
        <dbReference type="ARBA" id="ARBA00022833"/>
    </source>
</evidence>
<dbReference type="EMBL" id="MLAK01000785">
    <property type="protein sequence ID" value="OHT04647.1"/>
    <property type="molecule type" value="Genomic_DNA"/>
</dbReference>
<dbReference type="VEuPathDB" id="TrichDB:TRFO_27785"/>
<protein>
    <submittedName>
        <fullName evidence="6">MIZ zinc finger family protein</fullName>
    </submittedName>
</protein>
<name>A0A1J4JZQ4_9EUKA</name>
<dbReference type="OrthoDB" id="10263264at2759"/>
<proteinExistence type="predicted"/>
<dbReference type="Pfam" id="PF02891">
    <property type="entry name" value="zf-MIZ"/>
    <property type="match status" value="1"/>
</dbReference>
<dbReference type="GO" id="GO:0016925">
    <property type="term" value="P:protein sumoylation"/>
    <property type="evidence" value="ECO:0007669"/>
    <property type="project" value="TreeGrafter"/>
</dbReference>
<dbReference type="GO" id="GO:0000785">
    <property type="term" value="C:chromatin"/>
    <property type="evidence" value="ECO:0007669"/>
    <property type="project" value="TreeGrafter"/>
</dbReference>
<keyword evidence="3" id="KW-0862">Zinc</keyword>
<evidence type="ECO:0000259" key="5">
    <source>
        <dbReference type="Pfam" id="PF02891"/>
    </source>
</evidence>